<organism evidence="1 2">
    <name type="scientific">Rickettsia felis str. Pedreira</name>
    <dbReference type="NCBI Taxonomy" id="1359196"/>
    <lineage>
        <taxon>Bacteria</taxon>
        <taxon>Pseudomonadati</taxon>
        <taxon>Pseudomonadota</taxon>
        <taxon>Alphaproteobacteria</taxon>
        <taxon>Rickettsiales</taxon>
        <taxon>Rickettsiaceae</taxon>
        <taxon>Rickettsieae</taxon>
        <taxon>Rickettsia</taxon>
        <taxon>spotted fever group</taxon>
    </lineage>
</organism>
<evidence type="ECO:0000313" key="1">
    <source>
        <dbReference type="EMBL" id="KJV58170.1"/>
    </source>
</evidence>
<evidence type="ECO:0000313" key="2">
    <source>
        <dbReference type="Proteomes" id="UP000033475"/>
    </source>
</evidence>
<dbReference type="AlphaFoldDB" id="A0A0F3MR07"/>
<reference evidence="1 2" key="1">
    <citation type="submission" date="2015-01" db="EMBL/GenBank/DDBJ databases">
        <title>Genome Sequencing of Rickettsiales.</title>
        <authorList>
            <person name="Daugherty S.C."/>
            <person name="Su Q."/>
            <person name="Abolude K."/>
            <person name="Beier-Sexton M."/>
            <person name="Carlyon J.A."/>
            <person name="Carter R."/>
            <person name="Day N.P."/>
            <person name="Dumler S.J."/>
            <person name="Dyachenko V."/>
            <person name="Godinez A."/>
            <person name="Kurtti T.J."/>
            <person name="Lichay M."/>
            <person name="Mullins K.E."/>
            <person name="Ott S."/>
            <person name="Pappas-Brown V."/>
            <person name="Paris D.H."/>
            <person name="Patel P."/>
            <person name="Richards A.L."/>
            <person name="Sadzewicz L."/>
            <person name="Sears K."/>
            <person name="Seidman D."/>
            <person name="Sengamalay N."/>
            <person name="Stenos J."/>
            <person name="Tallon L.J."/>
            <person name="Vincent G."/>
            <person name="Fraser C.M."/>
            <person name="Munderloh U."/>
            <person name="Dunning-Hotopp J.C."/>
        </authorList>
    </citation>
    <scope>NUCLEOTIDE SEQUENCE [LARGE SCALE GENOMIC DNA]</scope>
    <source>
        <strain evidence="1 2">Pedreira</strain>
    </source>
</reference>
<dbReference type="EMBL" id="LANQ01000001">
    <property type="protein sequence ID" value="KJV58170.1"/>
    <property type="molecule type" value="Genomic_DNA"/>
</dbReference>
<gene>
    <name evidence="1" type="ORF">RFEPED_0543</name>
</gene>
<comment type="caution">
    <text evidence="1">The sequence shown here is derived from an EMBL/GenBank/DDBJ whole genome shotgun (WGS) entry which is preliminary data.</text>
</comment>
<dbReference type="Proteomes" id="UP000033475">
    <property type="component" value="Unassembled WGS sequence"/>
</dbReference>
<name>A0A0F3MR07_RICFI</name>
<protein>
    <submittedName>
        <fullName evidence="1">Uncharacterized protein</fullName>
    </submittedName>
</protein>
<sequence length="58" mass="6908">MHTELISQLFSVSTHDINFYYRGIFSFLALSTFQTATKFKFQTLRDDFISTFLKLVKY</sequence>
<dbReference type="PATRIC" id="fig|1359196.3.peg.526"/>
<proteinExistence type="predicted"/>
<accession>A0A0F3MR07</accession>